<dbReference type="AlphaFoldDB" id="D4H5B5"/>
<evidence type="ECO:0000313" key="1">
    <source>
        <dbReference type="EMBL" id="ADD67535.1"/>
    </source>
</evidence>
<dbReference type="EMBL" id="CP001968">
    <property type="protein sequence ID" value="ADD67535.1"/>
    <property type="molecule type" value="Genomic_DNA"/>
</dbReference>
<proteinExistence type="predicted"/>
<dbReference type="Proteomes" id="UP000002012">
    <property type="component" value="Chromosome"/>
</dbReference>
<dbReference type="eggNOG" id="COG1787">
    <property type="taxonomic scope" value="Bacteria"/>
</dbReference>
<accession>D4H5B5</accession>
<dbReference type="PaxDb" id="522772-Dacet_0751"/>
<sequence length="454" mass="52974">MIIRPRLNDFHNLTFTQTDVDFAIPFLDEDIPLYLDPFLLWKSPSQQDNSLHTTITNSFNQLGNMFLKDENQAVSILKEISECDAVGLGNSKSKQGKKIGDKMAYSVLSTFRDIPQINKQGYTHFEELQLLVDSFSKDRVSDIACNLLESFLIDYTIQQCEKHNVPMEIVNIDFFDLKKMAFVSEKVQLPTNPISKDQILFVPKRWLRFVPWINYEDFYKDYVSMSDKLDAGTTIPRVQLLDYNRQNYDQVQEFIKRKQLSQKDCQNDPLFSQIPILSSKRKLGNILKLPTGKTDNADQQYEKDLCPLLASMLFPELDFAKPQARTADGVLIRDLIFYNNTSHDFLKEIYDKYNSRQIVFELKNVKEVTTTHVNQLNRYLNNEFGSFGVIFTRNEPPKSVYKNTIDLWSGQRKCILIMTDNDLELMSQVYENKQRLPIDVLKKKYVEFTRQCPS</sequence>
<gene>
    <name evidence="1" type="ordered locus">Dacet_0751</name>
</gene>
<protein>
    <submittedName>
        <fullName evidence="1">Uncharacterized protein</fullName>
    </submittedName>
</protein>
<name>D4H5B5_DENA2</name>
<dbReference type="STRING" id="522772.Dacet_0751"/>
<dbReference type="KEGG" id="dap:Dacet_0751"/>
<dbReference type="OrthoDB" id="6691177at2"/>
<dbReference type="HOGENOM" id="CLU_598315_0_0_0"/>
<reference evidence="1 2" key="1">
    <citation type="journal article" date="2010" name="Stand. Genomic Sci.">
        <title>Complete genome sequence of Denitrovibrio acetiphilus type strain (N2460).</title>
        <authorList>
            <person name="Kiss H."/>
            <person name="Lang E."/>
            <person name="Lapidus A."/>
            <person name="Copeland A."/>
            <person name="Nolan M."/>
            <person name="Glavina Del Rio T."/>
            <person name="Chen F."/>
            <person name="Lucas S."/>
            <person name="Tice H."/>
            <person name="Cheng J.F."/>
            <person name="Han C."/>
            <person name="Goodwin L."/>
            <person name="Pitluck S."/>
            <person name="Liolios K."/>
            <person name="Pati A."/>
            <person name="Ivanova N."/>
            <person name="Mavromatis K."/>
            <person name="Chen A."/>
            <person name="Palaniappan K."/>
            <person name="Land M."/>
            <person name="Hauser L."/>
            <person name="Chang Y.J."/>
            <person name="Jeffries C.D."/>
            <person name="Detter J.C."/>
            <person name="Brettin T."/>
            <person name="Spring S."/>
            <person name="Rohde M."/>
            <person name="Goker M."/>
            <person name="Woyke T."/>
            <person name="Bristow J."/>
            <person name="Eisen J.A."/>
            <person name="Markowitz V."/>
            <person name="Hugenholtz P."/>
            <person name="Kyrpides N.C."/>
            <person name="Klenk H.P."/>
        </authorList>
    </citation>
    <scope>NUCLEOTIDE SEQUENCE [LARGE SCALE GENOMIC DNA]</scope>
    <source>
        <strain evidence="2">DSM 12809 / NBRC 114555 / N2460</strain>
    </source>
</reference>
<dbReference type="InParanoid" id="D4H5B5"/>
<organism evidence="1 2">
    <name type="scientific">Denitrovibrio acetiphilus (strain DSM 12809 / NBRC 114555 / N2460)</name>
    <dbReference type="NCBI Taxonomy" id="522772"/>
    <lineage>
        <taxon>Bacteria</taxon>
        <taxon>Pseudomonadati</taxon>
        <taxon>Deferribacterota</taxon>
        <taxon>Deferribacteres</taxon>
        <taxon>Deferribacterales</taxon>
        <taxon>Geovibrionaceae</taxon>
        <taxon>Denitrovibrio</taxon>
    </lineage>
</organism>
<evidence type="ECO:0000313" key="2">
    <source>
        <dbReference type="Proteomes" id="UP000002012"/>
    </source>
</evidence>
<keyword evidence="2" id="KW-1185">Reference proteome</keyword>
<dbReference type="RefSeq" id="WP_013010071.1">
    <property type="nucleotide sequence ID" value="NC_013943.1"/>
</dbReference>